<feature type="compositionally biased region" description="Gly residues" evidence="1">
    <location>
        <begin position="307"/>
        <end position="333"/>
    </location>
</feature>
<evidence type="ECO:0000256" key="1">
    <source>
        <dbReference type="SAM" id="MobiDB-lite"/>
    </source>
</evidence>
<dbReference type="EMBL" id="KZ613958">
    <property type="protein sequence ID" value="PMD32538.1"/>
    <property type="molecule type" value="Genomic_DNA"/>
</dbReference>
<feature type="compositionally biased region" description="Gly residues" evidence="1">
    <location>
        <begin position="362"/>
        <end position="371"/>
    </location>
</feature>
<feature type="compositionally biased region" description="Polar residues" evidence="1">
    <location>
        <begin position="483"/>
        <end position="498"/>
    </location>
</feature>
<feature type="region of interest" description="Disordered" evidence="1">
    <location>
        <begin position="274"/>
        <end position="536"/>
    </location>
</feature>
<protein>
    <recommendedName>
        <fullName evidence="5">Fibroin-3 related protein</fullName>
    </recommendedName>
</protein>
<dbReference type="GO" id="GO:0005886">
    <property type="term" value="C:plasma membrane"/>
    <property type="evidence" value="ECO:0007669"/>
    <property type="project" value="TreeGrafter"/>
</dbReference>
<reference evidence="3 4" key="1">
    <citation type="submission" date="2016-04" db="EMBL/GenBank/DDBJ databases">
        <title>A degradative enzymes factory behind the ericoid mycorrhizal symbiosis.</title>
        <authorList>
            <consortium name="DOE Joint Genome Institute"/>
            <person name="Martino E."/>
            <person name="Morin E."/>
            <person name="Grelet G."/>
            <person name="Kuo A."/>
            <person name="Kohler A."/>
            <person name="Daghino S."/>
            <person name="Barry K."/>
            <person name="Choi C."/>
            <person name="Cichocki N."/>
            <person name="Clum A."/>
            <person name="Copeland A."/>
            <person name="Hainaut M."/>
            <person name="Haridas S."/>
            <person name="Labutti K."/>
            <person name="Lindquist E."/>
            <person name="Lipzen A."/>
            <person name="Khouja H.-R."/>
            <person name="Murat C."/>
            <person name="Ohm R."/>
            <person name="Olson A."/>
            <person name="Spatafora J."/>
            <person name="Veneault-Fourrey C."/>
            <person name="Henrissat B."/>
            <person name="Grigoriev I."/>
            <person name="Martin F."/>
            <person name="Perotto S."/>
        </authorList>
    </citation>
    <scope>NUCLEOTIDE SEQUENCE [LARGE SCALE GENOMIC DNA]</scope>
    <source>
        <strain evidence="3 4">F</strain>
    </source>
</reference>
<keyword evidence="2" id="KW-1133">Transmembrane helix</keyword>
<dbReference type="Proteomes" id="UP000235786">
    <property type="component" value="Unassembled WGS sequence"/>
</dbReference>
<evidence type="ECO:0000256" key="2">
    <source>
        <dbReference type="SAM" id="Phobius"/>
    </source>
</evidence>
<dbReference type="PANTHER" id="PTHR40018:SF1">
    <property type="entry name" value="[PSI+] INDUCTION PROTEIN 2"/>
    <property type="match status" value="1"/>
</dbReference>
<keyword evidence="2" id="KW-0812">Transmembrane</keyword>
<accession>A0A2J6R1Z7</accession>
<evidence type="ECO:0008006" key="5">
    <source>
        <dbReference type="Google" id="ProtNLM"/>
    </source>
</evidence>
<dbReference type="PANTHER" id="PTHR40018">
    <property type="entry name" value="[PSI+] INDUCTION PROTEIN 2"/>
    <property type="match status" value="1"/>
</dbReference>
<sequence>MPHITTAMERSVRRGVGDIIVASLRSRDIISEASTVKNSFSSWSNCMAASYCKWPVIIIIVIGSLIILSIVTCIARCCCCGYSCCCSCFSFLKCCDCCGDSCAGKKDKPMKHLDDPYSPPARQGYQAPAPMMTGAAFGAGAVAAHGKPEPPQYAQFEVGKSGLAVDPKAGALSEDALPPMPSWETATKKHVLTEEEKNAVELGELDPVTGQKVPLMSGAAPAGTSMPPSPVPGHSPYGAPGQVIGGAYSDIPGEHHDQNQAAFDANGRAYGGAPSAVDPYAQNGRGYGGVAPPVDPYAQNQRPYDGNGRGGYGVPAPGPGRGGPGRAGPGRGYGSPQNPDFPGQGRGYGPPQQDPYGADAGFAGGAPGGYGRPQPNREYSNNSNNSQRPFPPQPQRQYSNDSARPLNPGRGYSDRPYPGDNYQQGQQGRLASPPLNNNSGFDFGTNNQQPYSSRPSPPPQQMSYESSNPGGRQDPPLQGNGNGYSRRSPNQPSPQEQSYPGYRPYQAPSQGGRGPMPSAPGSRGAREPQRWDPVRQ</sequence>
<evidence type="ECO:0000313" key="4">
    <source>
        <dbReference type="Proteomes" id="UP000235786"/>
    </source>
</evidence>
<dbReference type="AlphaFoldDB" id="A0A2J6R1Z7"/>
<evidence type="ECO:0000313" key="3">
    <source>
        <dbReference type="EMBL" id="PMD32538.1"/>
    </source>
</evidence>
<organism evidence="3 4">
    <name type="scientific">Hyaloscypha variabilis (strain UAMH 11265 / GT02V1 / F)</name>
    <name type="common">Meliniomyces variabilis</name>
    <dbReference type="NCBI Taxonomy" id="1149755"/>
    <lineage>
        <taxon>Eukaryota</taxon>
        <taxon>Fungi</taxon>
        <taxon>Dikarya</taxon>
        <taxon>Ascomycota</taxon>
        <taxon>Pezizomycotina</taxon>
        <taxon>Leotiomycetes</taxon>
        <taxon>Helotiales</taxon>
        <taxon>Hyaloscyphaceae</taxon>
        <taxon>Hyaloscypha</taxon>
        <taxon>Hyaloscypha variabilis</taxon>
    </lineage>
</organism>
<name>A0A2J6R1Z7_HYAVF</name>
<gene>
    <name evidence="3" type="ORF">L207DRAFT_590237</name>
</gene>
<dbReference type="GO" id="GO:0005935">
    <property type="term" value="C:cellular bud neck"/>
    <property type="evidence" value="ECO:0007669"/>
    <property type="project" value="TreeGrafter"/>
</dbReference>
<dbReference type="OrthoDB" id="5401332at2759"/>
<feature type="transmembrane region" description="Helical" evidence="2">
    <location>
        <begin position="51"/>
        <end position="71"/>
    </location>
</feature>
<proteinExistence type="predicted"/>
<dbReference type="STRING" id="1149755.A0A2J6R1Z7"/>
<feature type="compositionally biased region" description="Low complexity" evidence="1">
    <location>
        <begin position="349"/>
        <end position="361"/>
    </location>
</feature>
<feature type="compositionally biased region" description="Basic and acidic residues" evidence="1">
    <location>
        <begin position="524"/>
        <end position="536"/>
    </location>
</feature>
<keyword evidence="4" id="KW-1185">Reference proteome</keyword>
<dbReference type="InterPro" id="IPR037504">
    <property type="entry name" value="PSI_induc_2"/>
</dbReference>
<keyword evidence="2" id="KW-0472">Membrane</keyword>
<feature type="compositionally biased region" description="Polar residues" evidence="1">
    <location>
        <begin position="421"/>
        <end position="447"/>
    </location>
</feature>